<feature type="domain" description="TonB-dependent receptor plug" evidence="17">
    <location>
        <begin position="48"/>
        <end position="150"/>
    </location>
</feature>
<evidence type="ECO:0000256" key="2">
    <source>
        <dbReference type="ARBA" id="ARBA00009810"/>
    </source>
</evidence>
<comment type="similarity">
    <text evidence="2 14 15">Belongs to the TonB-dependent receptor family.</text>
</comment>
<organism evidence="18 19">
    <name type="scientific">Acuticoccus mangrovi</name>
    <dbReference type="NCBI Taxonomy" id="2796142"/>
    <lineage>
        <taxon>Bacteria</taxon>
        <taxon>Pseudomonadati</taxon>
        <taxon>Pseudomonadota</taxon>
        <taxon>Alphaproteobacteria</taxon>
        <taxon>Hyphomicrobiales</taxon>
        <taxon>Amorphaceae</taxon>
        <taxon>Acuticoccus</taxon>
    </lineage>
</organism>
<evidence type="ECO:0000259" key="16">
    <source>
        <dbReference type="Pfam" id="PF00593"/>
    </source>
</evidence>
<dbReference type="RefSeq" id="WP_198880267.1">
    <property type="nucleotide sequence ID" value="NZ_JAEKJA010000001.1"/>
</dbReference>
<keyword evidence="19" id="KW-1185">Reference proteome</keyword>
<evidence type="ECO:0000256" key="1">
    <source>
        <dbReference type="ARBA" id="ARBA00004571"/>
    </source>
</evidence>
<evidence type="ECO:0000256" key="4">
    <source>
        <dbReference type="ARBA" id="ARBA00022452"/>
    </source>
</evidence>
<evidence type="ECO:0000256" key="9">
    <source>
        <dbReference type="ARBA" id="ARBA00023065"/>
    </source>
</evidence>
<keyword evidence="5" id="KW-0410">Iron transport</keyword>
<comment type="caution">
    <text evidence="18">The sequence shown here is derived from an EMBL/GenBank/DDBJ whole genome shotgun (WGS) entry which is preliminary data.</text>
</comment>
<keyword evidence="7" id="KW-0732">Signal</keyword>
<feature type="domain" description="TonB-dependent receptor-like beta-barrel" evidence="16">
    <location>
        <begin position="222"/>
        <end position="663"/>
    </location>
</feature>
<evidence type="ECO:0000256" key="5">
    <source>
        <dbReference type="ARBA" id="ARBA00022496"/>
    </source>
</evidence>
<protein>
    <submittedName>
        <fullName evidence="18">TonB-dependent siderophore receptor</fullName>
    </submittedName>
</protein>
<proteinExistence type="inferred from homology"/>
<dbReference type="CDD" id="cd01347">
    <property type="entry name" value="ligand_gated_channel"/>
    <property type="match status" value="1"/>
</dbReference>
<evidence type="ECO:0000313" key="19">
    <source>
        <dbReference type="Proteomes" id="UP000609531"/>
    </source>
</evidence>
<dbReference type="EMBL" id="JAEKJA010000001">
    <property type="protein sequence ID" value="MBJ3774382.1"/>
    <property type="molecule type" value="Genomic_DNA"/>
</dbReference>
<dbReference type="InterPro" id="IPR039426">
    <property type="entry name" value="TonB-dep_rcpt-like"/>
</dbReference>
<accession>A0A934ILC7</accession>
<dbReference type="InterPro" id="IPR037066">
    <property type="entry name" value="Plug_dom_sf"/>
</dbReference>
<keyword evidence="6 14" id="KW-0812">Transmembrane</keyword>
<dbReference type="InterPro" id="IPR010105">
    <property type="entry name" value="TonB_sidphr_rcpt"/>
</dbReference>
<dbReference type="AlphaFoldDB" id="A0A934ILC7"/>
<dbReference type="Gene3D" id="2.170.130.10">
    <property type="entry name" value="TonB-dependent receptor, plug domain"/>
    <property type="match status" value="1"/>
</dbReference>
<dbReference type="GO" id="GO:0038023">
    <property type="term" value="F:signaling receptor activity"/>
    <property type="evidence" value="ECO:0007669"/>
    <property type="project" value="InterPro"/>
</dbReference>
<dbReference type="PANTHER" id="PTHR32552">
    <property type="entry name" value="FERRICHROME IRON RECEPTOR-RELATED"/>
    <property type="match status" value="1"/>
</dbReference>
<evidence type="ECO:0000256" key="15">
    <source>
        <dbReference type="RuleBase" id="RU003357"/>
    </source>
</evidence>
<sequence>MIQLEQIVVEGNSDDAGTTPGGIADPAPPVGYVPTETTAGSKTATDILAVPQSVSVVGEREIEDLGAQKIDEALRYTAGVYAQPFGPDGDTDWIYIRGFDASQTGIFLDSLQLFQYAFAGYVIDPWITERIEVLKGAASVLYGGSNAGGIVNIISKRADGKRRRYVEFGITDEPNGYGAFDLGDRFNADSPWSYRVLGKLKGGATQTEYADEFRGLINPNLTFDNGTTRAEFYGSFQYDDNQHTGGFWPYVGSVVDAPYGRIPRDLFYSEPEEDYIRAWQAAVGADVEHDVNENVTVRSNTRYTAIHREEYGPYPYDYDTTDNTLYRLNFKHDTDAQLFNSDNQIVLRGETTPLVQHELLLGVDYRYFHIDQVQATGPADPLDPINPIYTNALPALYDPYLDDVIDLHQLGFYAQDQARFGNGFILTANGRVDNVWIDRNDRSASNADYSGFESALSGRIGLGYEFDFGLVPYVSASHFFAPQIGTDANGDPVNSQTGEQYEVGFKYRPQLKPGVIDGLFTVSLFDLTRRNTLQSVAPLYIPQTVGEINSKGIELEATLRLWNQLDVKGAFTAYDLTIVDDANEAIIGNQPYLIPNVLASLWMNYTVPTGRFAGVEIGGGVRYQGESYADNENTLKVPDAFIFDARLAYERDNYGVSLNVTNLFDEEYVSGCQGIYTCGYGEGRKFLLKAFARF</sequence>
<dbReference type="SUPFAM" id="SSF56935">
    <property type="entry name" value="Porins"/>
    <property type="match status" value="1"/>
</dbReference>
<dbReference type="InterPro" id="IPR036942">
    <property type="entry name" value="Beta-barrel_TonB_sf"/>
</dbReference>
<keyword evidence="9" id="KW-0406">Ion transport</keyword>
<evidence type="ECO:0000256" key="11">
    <source>
        <dbReference type="ARBA" id="ARBA00023136"/>
    </source>
</evidence>
<keyword evidence="10 15" id="KW-0798">TonB box</keyword>
<dbReference type="PROSITE" id="PS52016">
    <property type="entry name" value="TONB_DEPENDENT_REC_3"/>
    <property type="match status" value="1"/>
</dbReference>
<evidence type="ECO:0000256" key="6">
    <source>
        <dbReference type="ARBA" id="ARBA00022692"/>
    </source>
</evidence>
<evidence type="ECO:0000313" key="18">
    <source>
        <dbReference type="EMBL" id="MBJ3774382.1"/>
    </source>
</evidence>
<dbReference type="GO" id="GO:0015344">
    <property type="term" value="F:siderophore uptake transmembrane transporter activity"/>
    <property type="evidence" value="ECO:0007669"/>
    <property type="project" value="TreeGrafter"/>
</dbReference>
<dbReference type="FunFam" id="2.170.130.10:FF:000001">
    <property type="entry name" value="Catecholate siderophore TonB-dependent receptor"/>
    <property type="match status" value="1"/>
</dbReference>
<keyword evidence="4 14" id="KW-1134">Transmembrane beta strand</keyword>
<evidence type="ECO:0000256" key="8">
    <source>
        <dbReference type="ARBA" id="ARBA00023004"/>
    </source>
</evidence>
<gene>
    <name evidence="18" type="ORF">JCR33_01705</name>
</gene>
<evidence type="ECO:0000259" key="17">
    <source>
        <dbReference type="Pfam" id="PF07715"/>
    </source>
</evidence>
<dbReference type="PANTHER" id="PTHR32552:SF68">
    <property type="entry name" value="FERRICHROME OUTER MEMBRANE TRANSPORTER_PHAGE RECEPTOR"/>
    <property type="match status" value="1"/>
</dbReference>
<comment type="subcellular location">
    <subcellularLocation>
        <location evidence="1 14">Cell outer membrane</location>
        <topology evidence="1 14">Multi-pass membrane protein</topology>
    </subcellularLocation>
</comment>
<dbReference type="NCBIfam" id="TIGR01783">
    <property type="entry name" value="TonB-siderophor"/>
    <property type="match status" value="1"/>
</dbReference>
<name>A0A934ILC7_9HYPH</name>
<evidence type="ECO:0000256" key="13">
    <source>
        <dbReference type="ARBA" id="ARBA00023237"/>
    </source>
</evidence>
<keyword evidence="12 18" id="KW-0675">Receptor</keyword>
<dbReference type="Pfam" id="PF07715">
    <property type="entry name" value="Plug"/>
    <property type="match status" value="1"/>
</dbReference>
<keyword evidence="8" id="KW-0408">Iron</keyword>
<dbReference type="Pfam" id="PF00593">
    <property type="entry name" value="TonB_dep_Rec_b-barrel"/>
    <property type="match status" value="1"/>
</dbReference>
<evidence type="ECO:0000256" key="14">
    <source>
        <dbReference type="PROSITE-ProRule" id="PRU01360"/>
    </source>
</evidence>
<dbReference type="GO" id="GO:0015891">
    <property type="term" value="P:siderophore transport"/>
    <property type="evidence" value="ECO:0007669"/>
    <property type="project" value="InterPro"/>
</dbReference>
<evidence type="ECO:0000256" key="7">
    <source>
        <dbReference type="ARBA" id="ARBA00022729"/>
    </source>
</evidence>
<evidence type="ECO:0000256" key="10">
    <source>
        <dbReference type="ARBA" id="ARBA00023077"/>
    </source>
</evidence>
<keyword evidence="13 14" id="KW-0998">Cell outer membrane</keyword>
<evidence type="ECO:0000256" key="3">
    <source>
        <dbReference type="ARBA" id="ARBA00022448"/>
    </source>
</evidence>
<dbReference type="GO" id="GO:0009279">
    <property type="term" value="C:cell outer membrane"/>
    <property type="evidence" value="ECO:0007669"/>
    <property type="project" value="UniProtKB-SubCell"/>
</dbReference>
<dbReference type="Gene3D" id="2.40.170.20">
    <property type="entry name" value="TonB-dependent receptor, beta-barrel domain"/>
    <property type="match status" value="1"/>
</dbReference>
<keyword evidence="11 14" id="KW-0472">Membrane</keyword>
<reference evidence="18" key="1">
    <citation type="submission" date="2020-12" db="EMBL/GenBank/DDBJ databases">
        <title>Bacterial taxonomy.</title>
        <authorList>
            <person name="Pan X."/>
        </authorList>
    </citation>
    <scope>NUCLEOTIDE SEQUENCE</scope>
    <source>
        <strain evidence="18">B2012</strain>
    </source>
</reference>
<dbReference type="Proteomes" id="UP000609531">
    <property type="component" value="Unassembled WGS sequence"/>
</dbReference>
<dbReference type="InterPro" id="IPR000531">
    <property type="entry name" value="Beta-barrel_TonB"/>
</dbReference>
<dbReference type="InterPro" id="IPR012910">
    <property type="entry name" value="Plug_dom"/>
</dbReference>
<evidence type="ECO:0000256" key="12">
    <source>
        <dbReference type="ARBA" id="ARBA00023170"/>
    </source>
</evidence>
<keyword evidence="3 14" id="KW-0813">Transport</keyword>